<dbReference type="Gene3D" id="2.40.160.50">
    <property type="entry name" value="membrane protein fhac: a member of the omp85/tpsb transporter family"/>
    <property type="match status" value="1"/>
</dbReference>
<gene>
    <name evidence="7" type="ORF">OIDMADRAFT_162281</name>
</gene>
<dbReference type="PANTHER" id="PTHR12815">
    <property type="entry name" value="SORTING AND ASSEMBLY MACHINERY SAMM50 PROTEIN FAMILY MEMBER"/>
    <property type="match status" value="1"/>
</dbReference>
<accession>A0A0C3CTA0</accession>
<dbReference type="HOGENOM" id="CLU_014798_3_1_1"/>
<proteinExistence type="inferred from homology"/>
<dbReference type="InterPro" id="IPR039910">
    <property type="entry name" value="D15-like"/>
</dbReference>
<evidence type="ECO:0000256" key="1">
    <source>
        <dbReference type="ARBA" id="ARBA00004374"/>
    </source>
</evidence>
<evidence type="ECO:0000313" key="8">
    <source>
        <dbReference type="Proteomes" id="UP000054321"/>
    </source>
</evidence>
<dbReference type="EMBL" id="KN832875">
    <property type="protein sequence ID" value="KIN02239.1"/>
    <property type="molecule type" value="Genomic_DNA"/>
</dbReference>
<dbReference type="AlphaFoldDB" id="A0A0C3CTA0"/>
<dbReference type="STRING" id="913774.A0A0C3CTA0"/>
<comment type="similarity">
    <text evidence="2">Belongs to the SAM50/omp85 family.</text>
</comment>
<sequence>MESPSDAGDSLFESLSKQLNKEKVDARAIELEERVLAQNARAQQRLRELIGSNTTLPVTINKILLVGGGNTRHSFLDRLFNPLLSVNRDLPYTFGEALHEIGSVATKLERFGIFKEPVSTFIDRPSPTDPNTTVTDIDVFLRAEERGRFSAKTGTDVGNTEGSAYAEVQLRNIFGGAESLNFNASAGTRTRSSYHAIFETPVLSDPDKWVSIDALASSTQKPWASHEEGLTGGGIKYSWTTKSGTRHQLGYTGVWRQVTGLGEKASPTVRHDAGDSVKSSITYTCLEDRLNHPLLPSRGYLIKTITEVAGWGPLKGDVAFLKSEIETTGALPIHIPGIKGDSGVSLTAGLRGGFLLPLGLGFNGPVKHSRINDRFILGGPTDVRGFKIGGLGPHDGGDSVGGDVFAAASANLLMPLPRVGKDSPLRLQVFANAGRLLPLQDPKGKGRAGEENSLRELSSSVRRLGDALPSTAVGLGLVYAHPVARFELNFSLPVVVRRGEESRKGLQFGVGINFL</sequence>
<keyword evidence="4" id="KW-0812">Transmembrane</keyword>
<dbReference type="PANTHER" id="PTHR12815:SF18">
    <property type="entry name" value="SORTING AND ASSEMBLY MACHINERY COMPONENT 50 HOMOLOG"/>
    <property type="match status" value="1"/>
</dbReference>
<dbReference type="GO" id="GO:0005741">
    <property type="term" value="C:mitochondrial outer membrane"/>
    <property type="evidence" value="ECO:0007669"/>
    <property type="project" value="UniProtKB-SubCell"/>
</dbReference>
<reference evidence="7 8" key="1">
    <citation type="submission" date="2014-04" db="EMBL/GenBank/DDBJ databases">
        <authorList>
            <consortium name="DOE Joint Genome Institute"/>
            <person name="Kuo A."/>
            <person name="Martino E."/>
            <person name="Perotto S."/>
            <person name="Kohler A."/>
            <person name="Nagy L.G."/>
            <person name="Floudas D."/>
            <person name="Copeland A."/>
            <person name="Barry K.W."/>
            <person name="Cichocki N."/>
            <person name="Veneault-Fourrey C."/>
            <person name="LaButti K."/>
            <person name="Lindquist E.A."/>
            <person name="Lipzen A."/>
            <person name="Lundell T."/>
            <person name="Morin E."/>
            <person name="Murat C."/>
            <person name="Sun H."/>
            <person name="Tunlid A."/>
            <person name="Henrissat B."/>
            <person name="Grigoriev I.V."/>
            <person name="Hibbett D.S."/>
            <person name="Martin F."/>
            <person name="Nordberg H.P."/>
            <person name="Cantor M.N."/>
            <person name="Hua S.X."/>
        </authorList>
    </citation>
    <scope>NUCLEOTIDE SEQUENCE [LARGE SCALE GENOMIC DNA]</scope>
    <source>
        <strain evidence="7 8">Zn</strain>
    </source>
</reference>
<dbReference type="Proteomes" id="UP000054321">
    <property type="component" value="Unassembled WGS sequence"/>
</dbReference>
<evidence type="ECO:0000259" key="6">
    <source>
        <dbReference type="Pfam" id="PF01103"/>
    </source>
</evidence>
<name>A0A0C3CTA0_OIDMZ</name>
<reference evidence="8" key="2">
    <citation type="submission" date="2015-01" db="EMBL/GenBank/DDBJ databases">
        <title>Evolutionary Origins and Diversification of the Mycorrhizal Mutualists.</title>
        <authorList>
            <consortium name="DOE Joint Genome Institute"/>
            <consortium name="Mycorrhizal Genomics Consortium"/>
            <person name="Kohler A."/>
            <person name="Kuo A."/>
            <person name="Nagy L.G."/>
            <person name="Floudas D."/>
            <person name="Copeland A."/>
            <person name="Barry K.W."/>
            <person name="Cichocki N."/>
            <person name="Veneault-Fourrey C."/>
            <person name="LaButti K."/>
            <person name="Lindquist E.A."/>
            <person name="Lipzen A."/>
            <person name="Lundell T."/>
            <person name="Morin E."/>
            <person name="Murat C."/>
            <person name="Riley R."/>
            <person name="Ohm R."/>
            <person name="Sun H."/>
            <person name="Tunlid A."/>
            <person name="Henrissat B."/>
            <person name="Grigoriev I.V."/>
            <person name="Hibbett D.S."/>
            <person name="Martin F."/>
        </authorList>
    </citation>
    <scope>NUCLEOTIDE SEQUENCE [LARGE SCALE GENOMIC DNA]</scope>
    <source>
        <strain evidence="8">Zn</strain>
    </source>
</reference>
<evidence type="ECO:0000256" key="4">
    <source>
        <dbReference type="ARBA" id="ARBA00022692"/>
    </source>
</evidence>
<evidence type="ECO:0000256" key="3">
    <source>
        <dbReference type="ARBA" id="ARBA00022452"/>
    </source>
</evidence>
<evidence type="ECO:0000256" key="5">
    <source>
        <dbReference type="ARBA" id="ARBA00023136"/>
    </source>
</evidence>
<keyword evidence="3" id="KW-1134">Transmembrane beta strand</keyword>
<evidence type="ECO:0000256" key="2">
    <source>
        <dbReference type="ARBA" id="ARBA00010913"/>
    </source>
</evidence>
<keyword evidence="8" id="KW-1185">Reference proteome</keyword>
<feature type="domain" description="Bacterial surface antigen (D15)" evidence="6">
    <location>
        <begin position="172"/>
        <end position="514"/>
    </location>
</feature>
<dbReference type="FunCoup" id="A0A0C3CTA0">
    <property type="interactions" value="162"/>
</dbReference>
<dbReference type="OrthoDB" id="1724197at2759"/>
<dbReference type="InParanoid" id="A0A0C3CTA0"/>
<protein>
    <recommendedName>
        <fullName evidence="6">Bacterial surface antigen (D15) domain-containing protein</fullName>
    </recommendedName>
</protein>
<comment type="subcellular location">
    <subcellularLocation>
        <location evidence="1">Mitochondrion outer membrane</location>
        <topology evidence="1">Multi-pass membrane protein</topology>
    </subcellularLocation>
</comment>
<dbReference type="InterPro" id="IPR000184">
    <property type="entry name" value="Bac_surfAg_D15"/>
</dbReference>
<dbReference type="GO" id="GO:0045040">
    <property type="term" value="P:protein insertion into mitochondrial outer membrane"/>
    <property type="evidence" value="ECO:0007669"/>
    <property type="project" value="TreeGrafter"/>
</dbReference>
<dbReference type="Pfam" id="PF01103">
    <property type="entry name" value="Omp85"/>
    <property type="match status" value="1"/>
</dbReference>
<keyword evidence="5" id="KW-0472">Membrane</keyword>
<dbReference type="FunFam" id="2.40.160.50:FF:000008">
    <property type="entry name" value="Mitochondrial outer membrane beta-barrel protein Tob55"/>
    <property type="match status" value="1"/>
</dbReference>
<organism evidence="7 8">
    <name type="scientific">Oidiodendron maius (strain Zn)</name>
    <dbReference type="NCBI Taxonomy" id="913774"/>
    <lineage>
        <taxon>Eukaryota</taxon>
        <taxon>Fungi</taxon>
        <taxon>Dikarya</taxon>
        <taxon>Ascomycota</taxon>
        <taxon>Pezizomycotina</taxon>
        <taxon>Leotiomycetes</taxon>
        <taxon>Leotiomycetes incertae sedis</taxon>
        <taxon>Myxotrichaceae</taxon>
        <taxon>Oidiodendron</taxon>
    </lineage>
</organism>
<evidence type="ECO:0000313" key="7">
    <source>
        <dbReference type="EMBL" id="KIN02239.1"/>
    </source>
</evidence>